<protein>
    <submittedName>
        <fullName evidence="1">Uncharacterized protein</fullName>
    </submittedName>
</protein>
<accession>A0A0G0UVR8</accession>
<proteinExistence type="predicted"/>
<dbReference type="AlphaFoldDB" id="A0A0G0UVR8"/>
<organism evidence="1 2">
    <name type="scientific">Candidatus Roizmanbacteria bacterium GW2011_GWA1_41_13</name>
    <dbReference type="NCBI Taxonomy" id="1618474"/>
    <lineage>
        <taxon>Bacteria</taxon>
        <taxon>Candidatus Roizmaniibacteriota</taxon>
    </lineage>
</organism>
<reference evidence="1 2" key="1">
    <citation type="journal article" date="2015" name="Nature">
        <title>rRNA introns, odd ribosomes, and small enigmatic genomes across a large radiation of phyla.</title>
        <authorList>
            <person name="Brown C.T."/>
            <person name="Hug L.A."/>
            <person name="Thomas B.C."/>
            <person name="Sharon I."/>
            <person name="Castelle C.J."/>
            <person name="Singh A."/>
            <person name="Wilkins M.J."/>
            <person name="Williams K.H."/>
            <person name="Banfield J.F."/>
        </authorList>
    </citation>
    <scope>NUCLEOTIDE SEQUENCE [LARGE SCALE GENOMIC DNA]</scope>
</reference>
<sequence>MSARREIGSKAPIRAFWTTLAIVILLVGFVAGSIFMASAKSANAQDGDPTVGNMTQQELVDLIVATFMQLMGQQPTVSVPATGALPMPPEANVTNGALPMPGETMPLLKTSDFVVWFLAWRNADTSQCHSQPFDFMSAMLSVQDDYQTESADGSTESVIRNPGPSGVGVLVADFTSGKTPKLASSGEFLYRDRQDKLVWLYTNEDTGIFTVHDSIVMPAGVSWTMFRLDGTLDHKTAFASFWGNGEETCNTGDTRAFERQLDYTGEAAAVTMSSVLEFRNSTRSLEGDAFLARANEYAEMFDGKNRVTQTGTYTLARNTCVAVWGTPSFAVVDGGGMSEDWKTGDGWKSVIYCASIGDPLILSFPDGHSGVLLFND</sequence>
<evidence type="ECO:0000313" key="1">
    <source>
        <dbReference type="EMBL" id="KKR92773.1"/>
    </source>
</evidence>
<evidence type="ECO:0000313" key="2">
    <source>
        <dbReference type="Proteomes" id="UP000034961"/>
    </source>
</evidence>
<comment type="caution">
    <text evidence="1">The sequence shown here is derived from an EMBL/GenBank/DDBJ whole genome shotgun (WGS) entry which is preliminary data.</text>
</comment>
<dbReference type="Proteomes" id="UP000034961">
    <property type="component" value="Unassembled WGS sequence"/>
</dbReference>
<name>A0A0G0UVR8_9BACT</name>
<gene>
    <name evidence="1" type="ORF">UU41_C0025G0011</name>
</gene>
<dbReference type="EMBL" id="LCAN01000025">
    <property type="protein sequence ID" value="KKR92773.1"/>
    <property type="molecule type" value="Genomic_DNA"/>
</dbReference>